<keyword evidence="3" id="KW-0539">Nucleus</keyword>
<dbReference type="STRING" id="7168.A0A182NXD6"/>
<organism evidence="5 6">
    <name type="scientific">Anopheles dirus</name>
    <dbReference type="NCBI Taxonomy" id="7168"/>
    <lineage>
        <taxon>Eukaryota</taxon>
        <taxon>Metazoa</taxon>
        <taxon>Ecdysozoa</taxon>
        <taxon>Arthropoda</taxon>
        <taxon>Hexapoda</taxon>
        <taxon>Insecta</taxon>
        <taxon>Pterygota</taxon>
        <taxon>Neoptera</taxon>
        <taxon>Endopterygota</taxon>
        <taxon>Diptera</taxon>
        <taxon>Nematocera</taxon>
        <taxon>Culicoidea</taxon>
        <taxon>Culicidae</taxon>
        <taxon>Anophelinae</taxon>
        <taxon>Anopheles</taxon>
    </lineage>
</organism>
<feature type="domain" description="Chromo" evidence="4">
    <location>
        <begin position="8"/>
        <end position="66"/>
    </location>
</feature>
<dbReference type="GO" id="GO:0005634">
    <property type="term" value="C:nucleus"/>
    <property type="evidence" value="ECO:0007669"/>
    <property type="project" value="UniProtKB-SubCell"/>
</dbReference>
<dbReference type="InterPro" id="IPR000953">
    <property type="entry name" value="Chromo/chromo_shadow_dom"/>
</dbReference>
<reference evidence="6" key="1">
    <citation type="submission" date="2013-03" db="EMBL/GenBank/DDBJ databases">
        <title>The Genome Sequence of Anopheles dirus WRAIR2.</title>
        <authorList>
            <consortium name="The Broad Institute Genomics Platform"/>
            <person name="Neafsey D.E."/>
            <person name="Walton C."/>
            <person name="Walker B."/>
            <person name="Young S.K."/>
            <person name="Zeng Q."/>
            <person name="Gargeya S."/>
            <person name="Fitzgerald M."/>
            <person name="Haas B."/>
            <person name="Abouelleil A."/>
            <person name="Allen A.W."/>
            <person name="Alvarado L."/>
            <person name="Arachchi H.M."/>
            <person name="Berlin A.M."/>
            <person name="Chapman S.B."/>
            <person name="Gainer-Dewar J."/>
            <person name="Goldberg J."/>
            <person name="Griggs A."/>
            <person name="Gujja S."/>
            <person name="Hansen M."/>
            <person name="Howarth C."/>
            <person name="Imamovic A."/>
            <person name="Ireland A."/>
            <person name="Larimer J."/>
            <person name="McCowan C."/>
            <person name="Murphy C."/>
            <person name="Pearson M."/>
            <person name="Poon T.W."/>
            <person name="Priest M."/>
            <person name="Roberts A."/>
            <person name="Saif S."/>
            <person name="Shea T."/>
            <person name="Sisk P."/>
            <person name="Sykes S."/>
            <person name="Wortman J."/>
            <person name="Nusbaum C."/>
            <person name="Birren B."/>
        </authorList>
    </citation>
    <scope>NUCLEOTIDE SEQUENCE [LARGE SCALE GENOMIC DNA]</scope>
    <source>
        <strain evidence="6">WRAIR2</strain>
    </source>
</reference>
<dbReference type="PROSITE" id="PS50013">
    <property type="entry name" value="CHROMO_2"/>
    <property type="match status" value="1"/>
</dbReference>
<dbReference type="Gene3D" id="2.40.50.40">
    <property type="match status" value="1"/>
</dbReference>
<dbReference type="Pfam" id="PF01393">
    <property type="entry name" value="Chromo_shadow"/>
    <property type="match status" value="1"/>
</dbReference>
<evidence type="ECO:0000256" key="1">
    <source>
        <dbReference type="ARBA" id="ARBA00004123"/>
    </source>
</evidence>
<keyword evidence="2" id="KW-0677">Repeat</keyword>
<dbReference type="InterPro" id="IPR051219">
    <property type="entry name" value="Heterochromatin_chromo-domain"/>
</dbReference>
<keyword evidence="6" id="KW-1185">Reference proteome</keyword>
<comment type="subcellular location">
    <subcellularLocation>
        <location evidence="1">Nucleus</location>
    </subcellularLocation>
</comment>
<name>A0A182NXD6_9DIPT</name>
<evidence type="ECO:0000256" key="2">
    <source>
        <dbReference type="ARBA" id="ARBA00022737"/>
    </source>
</evidence>
<accession>A0A182NXD6</accession>
<evidence type="ECO:0000313" key="6">
    <source>
        <dbReference type="Proteomes" id="UP000075884"/>
    </source>
</evidence>
<dbReference type="PANTHER" id="PTHR22812">
    <property type="entry name" value="CHROMOBOX PROTEIN"/>
    <property type="match status" value="1"/>
</dbReference>
<dbReference type="FunFam" id="2.40.50.40:FF:000031">
    <property type="entry name" value="Heterochromatin protein 1"/>
    <property type="match status" value="1"/>
</dbReference>
<dbReference type="AlphaFoldDB" id="A0A182NXD6"/>
<dbReference type="CDD" id="cd00034">
    <property type="entry name" value="CSD"/>
    <property type="match status" value="1"/>
</dbReference>
<dbReference type="SUPFAM" id="SSF54160">
    <property type="entry name" value="Chromo domain-like"/>
    <property type="match status" value="1"/>
</dbReference>
<dbReference type="InterPro" id="IPR008251">
    <property type="entry name" value="Chromo_shadow_dom"/>
</dbReference>
<dbReference type="InterPro" id="IPR016197">
    <property type="entry name" value="Chromo-like_dom_sf"/>
</dbReference>
<dbReference type="GO" id="GO:0005694">
    <property type="term" value="C:chromosome"/>
    <property type="evidence" value="ECO:0007669"/>
    <property type="project" value="UniProtKB-ARBA"/>
</dbReference>
<evidence type="ECO:0000256" key="3">
    <source>
        <dbReference type="ARBA" id="ARBA00023242"/>
    </source>
</evidence>
<proteinExistence type="predicted"/>
<dbReference type="EnsemblMetazoa" id="ADIR014516-RA">
    <property type="protein sequence ID" value="ADIR014516-PA"/>
    <property type="gene ID" value="ADIR014516"/>
</dbReference>
<reference evidence="5" key="2">
    <citation type="submission" date="2020-05" db="UniProtKB">
        <authorList>
            <consortium name="EnsemblMetazoa"/>
        </authorList>
    </citation>
    <scope>IDENTIFICATION</scope>
    <source>
        <strain evidence="5">WRAIR2</strain>
    </source>
</reference>
<dbReference type="SMART" id="SM00300">
    <property type="entry name" value="ChSh"/>
    <property type="match status" value="1"/>
</dbReference>
<evidence type="ECO:0000259" key="4">
    <source>
        <dbReference type="PROSITE" id="PS50013"/>
    </source>
</evidence>
<dbReference type="Proteomes" id="UP000075884">
    <property type="component" value="Unassembled WGS sequence"/>
</dbReference>
<evidence type="ECO:0000313" key="5">
    <source>
        <dbReference type="EnsemblMetazoa" id="ADIR014516-PA"/>
    </source>
</evidence>
<dbReference type="VEuPathDB" id="VectorBase:ADIR014516"/>
<protein>
    <recommendedName>
        <fullName evidence="4">Chromo domain-containing protein</fullName>
    </recommendedName>
</protein>
<sequence>MSGFEKGYVPEKILGATEKNKELLFLIQWKDKDKAQLVKSKEARKHCPQLVIDFYEERLIWQTAETPGE</sequence>